<name>A0A6B0UW26_IXORI</name>
<organism evidence="1">
    <name type="scientific">Ixodes ricinus</name>
    <name type="common">Common tick</name>
    <name type="synonym">Acarus ricinus</name>
    <dbReference type="NCBI Taxonomy" id="34613"/>
    <lineage>
        <taxon>Eukaryota</taxon>
        <taxon>Metazoa</taxon>
        <taxon>Ecdysozoa</taxon>
        <taxon>Arthropoda</taxon>
        <taxon>Chelicerata</taxon>
        <taxon>Arachnida</taxon>
        <taxon>Acari</taxon>
        <taxon>Parasitiformes</taxon>
        <taxon>Ixodida</taxon>
        <taxon>Ixodoidea</taxon>
        <taxon>Ixodidae</taxon>
        <taxon>Ixodinae</taxon>
        <taxon>Ixodes</taxon>
    </lineage>
</organism>
<proteinExistence type="predicted"/>
<dbReference type="PROSITE" id="PS51257">
    <property type="entry name" value="PROKAR_LIPOPROTEIN"/>
    <property type="match status" value="1"/>
</dbReference>
<evidence type="ECO:0000313" key="1">
    <source>
        <dbReference type="EMBL" id="MXU93816.1"/>
    </source>
</evidence>
<dbReference type="AlphaFoldDB" id="A0A6B0UW26"/>
<sequence>MTPDRLLVLPLNFILSLRLCSNSATFMMPSSTGCVQSMVNLVCTFFFFPLDFCPALTALFTFGGATAISTGEACERAANHGSPGRADAKTEARRGGYDDCGRILRLRRAGVPARGTRTSPTHTSRLDQRRLKKDGRLYYHNTALLFSRTSLP</sequence>
<accession>A0A6B0UW26</accession>
<protein>
    <submittedName>
        <fullName evidence="1">Putative secreted protein</fullName>
    </submittedName>
</protein>
<dbReference type="EMBL" id="GIFC01011733">
    <property type="protein sequence ID" value="MXU93816.1"/>
    <property type="molecule type" value="Transcribed_RNA"/>
</dbReference>
<reference evidence="1" key="1">
    <citation type="submission" date="2019-12" db="EMBL/GenBank/DDBJ databases">
        <title>An insight into the sialome of adult female Ixodes ricinus ticks feeding for 6 days.</title>
        <authorList>
            <person name="Perner J."/>
            <person name="Ribeiro J.M.C."/>
        </authorList>
    </citation>
    <scope>NUCLEOTIDE SEQUENCE</scope>
    <source>
        <strain evidence="1">Semi-engorged</strain>
        <tissue evidence="1">Salivary glands</tissue>
    </source>
</reference>